<evidence type="ECO:0000313" key="1">
    <source>
        <dbReference type="EMBL" id="KAF7277282.1"/>
    </source>
</evidence>
<protein>
    <submittedName>
        <fullName evidence="1">Uncharacterized protein</fullName>
    </submittedName>
</protein>
<gene>
    <name evidence="1" type="ORF">GWI33_008810</name>
</gene>
<comment type="caution">
    <text evidence="1">The sequence shown here is derived from an EMBL/GenBank/DDBJ whole genome shotgun (WGS) entry which is preliminary data.</text>
</comment>
<keyword evidence="2" id="KW-1185">Reference proteome</keyword>
<dbReference type="OrthoDB" id="9930022at2759"/>
<dbReference type="EMBL" id="JAACXV010003101">
    <property type="protein sequence ID" value="KAF7277282.1"/>
    <property type="molecule type" value="Genomic_DNA"/>
</dbReference>
<accession>A0A834IDU1</accession>
<proteinExistence type="predicted"/>
<evidence type="ECO:0000313" key="2">
    <source>
        <dbReference type="Proteomes" id="UP000625711"/>
    </source>
</evidence>
<name>A0A834IDU1_RHYFE</name>
<sequence>LVEDGVLQTVVDKVFPPRDIELALQHIQSPYSIGIQIKSRYRLVSTLLYLEMCIKFFFNIFTRKFGM</sequence>
<dbReference type="AlphaFoldDB" id="A0A834IDU1"/>
<feature type="non-terminal residue" evidence="1">
    <location>
        <position position="1"/>
    </location>
</feature>
<dbReference type="Proteomes" id="UP000625711">
    <property type="component" value="Unassembled WGS sequence"/>
</dbReference>
<reference evidence="1" key="1">
    <citation type="submission" date="2020-08" db="EMBL/GenBank/DDBJ databases">
        <title>Genome sequencing and assembly of the red palm weevil Rhynchophorus ferrugineus.</title>
        <authorList>
            <person name="Dias G.B."/>
            <person name="Bergman C.M."/>
            <person name="Manee M."/>
        </authorList>
    </citation>
    <scope>NUCLEOTIDE SEQUENCE</scope>
    <source>
        <strain evidence="1">AA-2017</strain>
        <tissue evidence="1">Whole larva</tissue>
    </source>
</reference>
<organism evidence="1 2">
    <name type="scientific">Rhynchophorus ferrugineus</name>
    <name type="common">Red palm weevil</name>
    <name type="synonym">Curculio ferrugineus</name>
    <dbReference type="NCBI Taxonomy" id="354439"/>
    <lineage>
        <taxon>Eukaryota</taxon>
        <taxon>Metazoa</taxon>
        <taxon>Ecdysozoa</taxon>
        <taxon>Arthropoda</taxon>
        <taxon>Hexapoda</taxon>
        <taxon>Insecta</taxon>
        <taxon>Pterygota</taxon>
        <taxon>Neoptera</taxon>
        <taxon>Endopterygota</taxon>
        <taxon>Coleoptera</taxon>
        <taxon>Polyphaga</taxon>
        <taxon>Cucujiformia</taxon>
        <taxon>Curculionidae</taxon>
        <taxon>Dryophthorinae</taxon>
        <taxon>Rhynchophorus</taxon>
    </lineage>
</organism>